<organism evidence="9 10">
    <name type="scientific">Bionectria ochroleuca</name>
    <name type="common">Gliocladium roseum</name>
    <dbReference type="NCBI Taxonomy" id="29856"/>
    <lineage>
        <taxon>Eukaryota</taxon>
        <taxon>Fungi</taxon>
        <taxon>Dikarya</taxon>
        <taxon>Ascomycota</taxon>
        <taxon>Pezizomycotina</taxon>
        <taxon>Sordariomycetes</taxon>
        <taxon>Hypocreomycetidae</taxon>
        <taxon>Hypocreales</taxon>
        <taxon>Bionectriaceae</taxon>
        <taxon>Clonostachys</taxon>
    </lineage>
</organism>
<dbReference type="InterPro" id="IPR029058">
    <property type="entry name" value="AB_hydrolase_fold"/>
</dbReference>
<dbReference type="Gene3D" id="3.40.50.300">
    <property type="entry name" value="P-loop containing nucleotide triphosphate hydrolases"/>
    <property type="match status" value="1"/>
</dbReference>
<evidence type="ECO:0000256" key="5">
    <source>
        <dbReference type="SAM" id="MobiDB-lite"/>
    </source>
</evidence>
<evidence type="ECO:0000256" key="3">
    <source>
        <dbReference type="ARBA" id="ARBA00022737"/>
    </source>
</evidence>
<dbReference type="InterPro" id="IPR054471">
    <property type="entry name" value="GPIID_WHD"/>
</dbReference>
<dbReference type="Pfam" id="PF22939">
    <property type="entry name" value="WHD_GPIID"/>
    <property type="match status" value="1"/>
</dbReference>
<evidence type="ECO:0000259" key="8">
    <source>
        <dbReference type="Pfam" id="PF24883"/>
    </source>
</evidence>
<gene>
    <name evidence="9" type="ORF">CLO192961_LOCUS225303</name>
</gene>
<proteinExistence type="inferred from homology"/>
<dbReference type="Pfam" id="PF07819">
    <property type="entry name" value="PGAP1"/>
    <property type="match status" value="1"/>
</dbReference>
<comment type="similarity">
    <text evidence="4">Belongs to the GPI inositol-deacylase family.</text>
</comment>
<comment type="function">
    <text evidence="1 4">Involved in inositol deacylation of GPI-anchored proteins which plays important roles in the quality control and ER-associated degradation of GPI-anchored proteins.</text>
</comment>
<feature type="compositionally biased region" description="Basic and acidic residues" evidence="5">
    <location>
        <begin position="1"/>
        <end position="13"/>
    </location>
</feature>
<keyword evidence="3" id="KW-0677">Repeat</keyword>
<dbReference type="EMBL" id="CABFNS010000780">
    <property type="protein sequence ID" value="VUC28138.1"/>
    <property type="molecule type" value="Genomic_DNA"/>
</dbReference>
<name>A0ABY6UDL6_BIOOC</name>
<dbReference type="Proteomes" id="UP000766486">
    <property type="component" value="Unassembled WGS sequence"/>
</dbReference>
<dbReference type="InterPro" id="IPR027417">
    <property type="entry name" value="P-loop_NTPase"/>
</dbReference>
<feature type="domain" description="GPI inositol-deacylase PGAP1-like alpha/beta" evidence="6">
    <location>
        <begin position="74"/>
        <end position="200"/>
    </location>
</feature>
<feature type="domain" description="Nephrocystin 3-like N-terminal" evidence="8">
    <location>
        <begin position="356"/>
        <end position="531"/>
    </location>
</feature>
<dbReference type="EC" id="3.1.-.-" evidence="4"/>
<evidence type="ECO:0000259" key="6">
    <source>
        <dbReference type="Pfam" id="PF07819"/>
    </source>
</evidence>
<keyword evidence="4" id="KW-0653">Protein transport</keyword>
<reference evidence="9 10" key="1">
    <citation type="submission" date="2019-06" db="EMBL/GenBank/DDBJ databases">
        <authorList>
            <person name="Broberg M."/>
        </authorList>
    </citation>
    <scope>NUCLEOTIDE SEQUENCE [LARGE SCALE GENOMIC DNA]</scope>
</reference>
<dbReference type="InterPro" id="IPR056884">
    <property type="entry name" value="NPHP3-like_N"/>
</dbReference>
<keyword evidence="4" id="KW-0472">Membrane</keyword>
<dbReference type="SUPFAM" id="SSF52540">
    <property type="entry name" value="P-loop containing nucleoside triphosphate hydrolases"/>
    <property type="match status" value="1"/>
</dbReference>
<sequence length="705" mass="79528">MSGSHDEEDHKTTPNDPTRQRRSPFVNRRLAWRPRQQGDSHTSSVERRNNVEVVSKGPLGLHLLHASPEPLIDLIFVHGLKGDSIKTWTRNGDLKTYWPQAWLPMEDGLKNTEIFTFGYDSNWTSSRPSFLNVHDFGQSLLEEMRNAPQLRNNTQRPIILIGHSMGGLIIKKAFILAQNVPDFKTRIRSIFFLSTPHKGNDFASTLNNILALSGILSSRNYLADITTGSASLRSINEGFGRLARDLPIVSFYETLQTKIGVSSLLIVDKDSAVLGSSYRNEKVLLMNADHRSICKYESVDDTNYIRIKNALTGAVESVLQDVSKNKREEFKQQMKALASYLGVSGCPNERYPKVEGSCEWLDARDDFQAWMECSIPLSGSGPDSPAKVEDLAVFWVHANPGTGKTVLASHVFSQLERLELQCACFYFHAGNKISGSLGAFLRSVSYQMAFNNSEIREKLFRLYQDDLTFDMDDSWAIWANVFKKGIFQSQSGSPQYWVIDGLDECHKYQDLFTMLERERPNFPLQIFLTSRNVLDMQRLKKTLQPSSSTFTCFEIPTHNSLHDIRCYIESRIDNLPIDNKHDREDLAAVILRKSNASFLWVRLVLDELETVYSSDTIMEVLDGIPEGMVAHYERTIKAMAANTREKDIAKAVLLWTATGARKLTVSELSQALKLDINALLPSAKSAVQGLCGQLVAVDHETDPDF</sequence>
<dbReference type="PANTHER" id="PTHR10039:SF16">
    <property type="entry name" value="GPI INOSITOL-DEACYLASE"/>
    <property type="match status" value="1"/>
</dbReference>
<comment type="subcellular location">
    <subcellularLocation>
        <location evidence="4">Endoplasmic reticulum membrane</location>
    </subcellularLocation>
</comment>
<evidence type="ECO:0000313" key="10">
    <source>
        <dbReference type="Proteomes" id="UP000766486"/>
    </source>
</evidence>
<keyword evidence="10" id="KW-1185">Reference proteome</keyword>
<evidence type="ECO:0000256" key="1">
    <source>
        <dbReference type="ARBA" id="ARBA00003496"/>
    </source>
</evidence>
<keyword evidence="4" id="KW-0378">Hydrolase</keyword>
<evidence type="ECO:0000256" key="4">
    <source>
        <dbReference type="RuleBase" id="RU365011"/>
    </source>
</evidence>
<evidence type="ECO:0000256" key="2">
    <source>
        <dbReference type="ARBA" id="ARBA00015856"/>
    </source>
</evidence>
<protein>
    <recommendedName>
        <fullName evidence="2 4">GPI inositol-deacylase</fullName>
        <ecNumber evidence="4">3.1.-.-</ecNumber>
    </recommendedName>
</protein>
<dbReference type="InterPro" id="IPR012908">
    <property type="entry name" value="PGAP1-ab_dom-like"/>
</dbReference>
<keyword evidence="4" id="KW-0813">Transport</keyword>
<dbReference type="SUPFAM" id="SSF53474">
    <property type="entry name" value="alpha/beta-Hydrolases"/>
    <property type="match status" value="1"/>
</dbReference>
<dbReference type="PANTHER" id="PTHR10039">
    <property type="entry name" value="AMELOGENIN"/>
    <property type="match status" value="1"/>
</dbReference>
<feature type="domain" description="GPI inositol-deacylase winged helix" evidence="7">
    <location>
        <begin position="637"/>
        <end position="699"/>
    </location>
</feature>
<dbReference type="Pfam" id="PF24883">
    <property type="entry name" value="NPHP3_N"/>
    <property type="match status" value="1"/>
</dbReference>
<keyword evidence="4" id="KW-0256">Endoplasmic reticulum</keyword>
<comment type="caution">
    <text evidence="9">The sequence shown here is derived from an EMBL/GenBank/DDBJ whole genome shotgun (WGS) entry which is preliminary data.</text>
</comment>
<dbReference type="Gene3D" id="3.40.50.1820">
    <property type="entry name" value="alpha/beta hydrolase"/>
    <property type="match status" value="1"/>
</dbReference>
<evidence type="ECO:0000313" key="9">
    <source>
        <dbReference type="EMBL" id="VUC28138.1"/>
    </source>
</evidence>
<accession>A0ABY6UDL6</accession>
<feature type="region of interest" description="Disordered" evidence="5">
    <location>
        <begin position="1"/>
        <end position="49"/>
    </location>
</feature>
<evidence type="ECO:0000259" key="7">
    <source>
        <dbReference type="Pfam" id="PF22939"/>
    </source>
</evidence>